<comment type="function">
    <text evidence="3">Plays a role in the regulation of phosphate uptake.</text>
</comment>
<dbReference type="NCBIfam" id="TIGR02135">
    <property type="entry name" value="phoU_full"/>
    <property type="match status" value="1"/>
</dbReference>
<gene>
    <name evidence="5" type="primary">phoU</name>
    <name evidence="5" type="ORF">ABC977_12190</name>
</gene>
<dbReference type="RefSeq" id="WP_369667549.1">
    <property type="nucleotide sequence ID" value="NZ_JBDKXB010000016.1"/>
</dbReference>
<sequence>MTREHTVRSFDDVLRTVTDDLLRMGRLAHDQLVAATALFGQPVADTAPAILAADQQVDDLDQRIELEVSAIMAMRQPMATDLRALMSCDRIATDLERVADHAKNIAKRASIIAEQGQPIDFTGLRDLADSVRVQLEGILNAIEQGDAASAKTIWGQDEQIDARYEEVFNTHLQTMCQTPNSATSCTQVLFIAKSLERIGDHVTNIAEDLVYWITGRRLSKRETGDLT</sequence>
<protein>
    <recommendedName>
        <fullName evidence="3">Phosphate-specific transport system accessory protein PhoU</fullName>
    </recommendedName>
</protein>
<dbReference type="PANTHER" id="PTHR42930:SF3">
    <property type="entry name" value="PHOSPHATE-SPECIFIC TRANSPORT SYSTEM ACCESSORY PROTEIN PHOU"/>
    <property type="match status" value="1"/>
</dbReference>
<evidence type="ECO:0000256" key="1">
    <source>
        <dbReference type="ARBA" id="ARBA00008107"/>
    </source>
</evidence>
<comment type="similarity">
    <text evidence="1 3">Belongs to the PhoU family.</text>
</comment>
<keyword evidence="3" id="KW-0813">Transport</keyword>
<comment type="subunit">
    <text evidence="3">Homodimer.</text>
</comment>
<dbReference type="InterPro" id="IPR026022">
    <property type="entry name" value="PhoU_dom"/>
</dbReference>
<evidence type="ECO:0000313" key="6">
    <source>
        <dbReference type="Proteomes" id="UP001564408"/>
    </source>
</evidence>
<dbReference type="PANTHER" id="PTHR42930">
    <property type="entry name" value="PHOSPHATE-SPECIFIC TRANSPORT SYSTEM ACCESSORY PROTEIN PHOU"/>
    <property type="match status" value="1"/>
</dbReference>
<dbReference type="PIRSF" id="PIRSF003107">
    <property type="entry name" value="PhoU"/>
    <property type="match status" value="1"/>
</dbReference>
<comment type="caution">
    <text evidence="5">The sequence shown here is derived from an EMBL/GenBank/DDBJ whole genome shotgun (WGS) entry which is preliminary data.</text>
</comment>
<dbReference type="Proteomes" id="UP001564408">
    <property type="component" value="Unassembled WGS sequence"/>
</dbReference>
<evidence type="ECO:0000256" key="2">
    <source>
        <dbReference type="ARBA" id="ARBA00022592"/>
    </source>
</evidence>
<feature type="domain" description="PhoU" evidence="4">
    <location>
        <begin position="124"/>
        <end position="208"/>
    </location>
</feature>
<keyword evidence="2 3" id="KW-0592">Phosphate transport</keyword>
<reference evidence="5 6" key="1">
    <citation type="submission" date="2024-05" db="EMBL/GenBank/DDBJ databases">
        <title>Genome Sequence and Characterization of the New Strain Purple Sulfur Bacterium of Genus Thioalkalicoccus.</title>
        <authorList>
            <person name="Bryantseva I.A."/>
            <person name="Kyndt J.A."/>
            <person name="Imhoff J.F."/>
        </authorList>
    </citation>
    <scope>NUCLEOTIDE SEQUENCE [LARGE SCALE GENOMIC DNA]</scope>
    <source>
        <strain evidence="5 6">Um2</strain>
    </source>
</reference>
<dbReference type="Pfam" id="PF01895">
    <property type="entry name" value="PhoU"/>
    <property type="match status" value="2"/>
</dbReference>
<organism evidence="5 6">
    <name type="scientific">Thioalkalicoccus limnaeus</name>
    <dbReference type="NCBI Taxonomy" id="120681"/>
    <lineage>
        <taxon>Bacteria</taxon>
        <taxon>Pseudomonadati</taxon>
        <taxon>Pseudomonadota</taxon>
        <taxon>Gammaproteobacteria</taxon>
        <taxon>Chromatiales</taxon>
        <taxon>Chromatiaceae</taxon>
        <taxon>Thioalkalicoccus</taxon>
    </lineage>
</organism>
<evidence type="ECO:0000259" key="4">
    <source>
        <dbReference type="Pfam" id="PF01895"/>
    </source>
</evidence>
<dbReference type="EMBL" id="JBDKXB010000016">
    <property type="protein sequence ID" value="MEY6433162.1"/>
    <property type="molecule type" value="Genomic_DNA"/>
</dbReference>
<dbReference type="InterPro" id="IPR028366">
    <property type="entry name" value="PhoU"/>
</dbReference>
<keyword evidence="6" id="KW-1185">Reference proteome</keyword>
<evidence type="ECO:0000256" key="3">
    <source>
        <dbReference type="PIRNR" id="PIRNR003107"/>
    </source>
</evidence>
<keyword evidence="3" id="KW-0963">Cytoplasm</keyword>
<proteinExistence type="inferred from homology"/>
<dbReference type="InterPro" id="IPR038078">
    <property type="entry name" value="PhoU-like_sf"/>
</dbReference>
<accession>A0ABV4BFW1</accession>
<dbReference type="SUPFAM" id="SSF109755">
    <property type="entry name" value="PhoU-like"/>
    <property type="match status" value="1"/>
</dbReference>
<feature type="domain" description="PhoU" evidence="4">
    <location>
        <begin position="21"/>
        <end position="108"/>
    </location>
</feature>
<name>A0ABV4BFW1_9GAMM</name>
<evidence type="ECO:0000313" key="5">
    <source>
        <dbReference type="EMBL" id="MEY6433162.1"/>
    </source>
</evidence>
<comment type="subcellular location">
    <subcellularLocation>
        <location evidence="3">Cytoplasm</location>
    </subcellularLocation>
</comment>
<dbReference type="Gene3D" id="1.20.58.220">
    <property type="entry name" value="Phosphate transport system protein phou homolog 2, domain 2"/>
    <property type="match status" value="1"/>
</dbReference>